<dbReference type="EMBL" id="JARH01000941">
    <property type="protein sequence ID" value="EXF74825.1"/>
    <property type="molecule type" value="Genomic_DNA"/>
</dbReference>
<evidence type="ECO:0000313" key="2">
    <source>
        <dbReference type="EMBL" id="EXF74825.1"/>
    </source>
</evidence>
<accession>A0A010QDG0</accession>
<feature type="compositionally biased region" description="Polar residues" evidence="1">
    <location>
        <begin position="152"/>
        <end position="163"/>
    </location>
</feature>
<feature type="compositionally biased region" description="Acidic residues" evidence="1">
    <location>
        <begin position="249"/>
        <end position="263"/>
    </location>
</feature>
<gene>
    <name evidence="2" type="ORF">CFIO01_06502</name>
</gene>
<evidence type="ECO:0000256" key="1">
    <source>
        <dbReference type="SAM" id="MobiDB-lite"/>
    </source>
</evidence>
<protein>
    <submittedName>
        <fullName evidence="2">Uncharacterized protein</fullName>
    </submittedName>
</protein>
<dbReference type="KEGG" id="cfj:CFIO01_06502"/>
<reference evidence="2 3" key="1">
    <citation type="submission" date="2014-02" db="EMBL/GenBank/DDBJ databases">
        <title>The genome sequence of Colletotrichum fioriniae PJ7.</title>
        <authorList>
            <person name="Baroncelli R."/>
            <person name="Thon M.R."/>
        </authorList>
    </citation>
    <scope>NUCLEOTIDE SEQUENCE [LARGE SCALE GENOMIC DNA]</scope>
    <source>
        <strain evidence="2 3">PJ7</strain>
    </source>
</reference>
<feature type="region of interest" description="Disordered" evidence="1">
    <location>
        <begin position="249"/>
        <end position="293"/>
    </location>
</feature>
<feature type="compositionally biased region" description="Acidic residues" evidence="1">
    <location>
        <begin position="179"/>
        <end position="197"/>
    </location>
</feature>
<keyword evidence="3" id="KW-1185">Reference proteome</keyword>
<dbReference type="OrthoDB" id="4833422at2759"/>
<dbReference type="AlphaFoldDB" id="A0A010QDG0"/>
<feature type="compositionally biased region" description="Polar residues" evidence="1">
    <location>
        <begin position="266"/>
        <end position="283"/>
    </location>
</feature>
<comment type="caution">
    <text evidence="2">The sequence shown here is derived from an EMBL/GenBank/DDBJ whole genome shotgun (WGS) entry which is preliminary data.</text>
</comment>
<name>A0A010QDG0_9PEZI</name>
<sequence>MGDEDLKKPAKCVLPYRERDEHQDTYELMPLPGPPPDPDHHRFAEVPIKIKSKRVRLVRRLQRKPQLYKLVPIPDSTFHQFAKLPNKIKSRIWHEFYLEPRYYIAELHPKDDNIEGEDYDWDVESCDAESSGGRPSENNTTEEDASKRRTPEGNSSMKNTPQTDALDANAPKGQPYDEYLSDEYSSEEDEGSEDEVNEDRAAENEAAENEAAENEAAENGAAENEAAENGAVESRGCRAACDRTIDNQSDELDVDEVDDEMDNAEGRSSTDLLIRSSSNSSQPLDKANEETDKPTHRTVFWTLSRQDAEYSDGYYDSVDTKIDSLSRSVAQSVRSTFWFPAFVKDELEGSEEGPWMAVPPSKDSASKMGESATINWDIDFVHVKVRFRTCVPESIDWMQNIQNLVVDTKPFIARRPQHVTNTCLWMWTNKATLSNLRTIRQIAAPEYQVPFWHSEWCHYQMRHLLRFAPGTPPQWRDIQSELVSDEFWLPPDNLPRQPEWKQFVRDFFGKLRCAVGSQTFKNYMRVPHRSDEDEVKGARVLFDVVKRHPSHFHGVLFHSPEKCGHKFTAAEIV</sequence>
<feature type="region of interest" description="Disordered" evidence="1">
    <location>
        <begin position="124"/>
        <end position="236"/>
    </location>
</feature>
<organism evidence="2 3">
    <name type="scientific">Colletotrichum fioriniae PJ7</name>
    <dbReference type="NCBI Taxonomy" id="1445577"/>
    <lineage>
        <taxon>Eukaryota</taxon>
        <taxon>Fungi</taxon>
        <taxon>Dikarya</taxon>
        <taxon>Ascomycota</taxon>
        <taxon>Pezizomycotina</taxon>
        <taxon>Sordariomycetes</taxon>
        <taxon>Hypocreomycetidae</taxon>
        <taxon>Glomerellales</taxon>
        <taxon>Glomerellaceae</taxon>
        <taxon>Colletotrichum</taxon>
        <taxon>Colletotrichum acutatum species complex</taxon>
    </lineage>
</organism>
<feature type="compositionally biased region" description="Acidic residues" evidence="1">
    <location>
        <begin position="205"/>
        <end position="216"/>
    </location>
</feature>
<dbReference type="HOGENOM" id="CLU_475652_0_0_1"/>
<proteinExistence type="predicted"/>
<dbReference type="eggNOG" id="ENOG502R0U8">
    <property type="taxonomic scope" value="Eukaryota"/>
</dbReference>
<feature type="compositionally biased region" description="Low complexity" evidence="1">
    <location>
        <begin position="217"/>
        <end position="233"/>
    </location>
</feature>
<dbReference type="Proteomes" id="UP000020467">
    <property type="component" value="Unassembled WGS sequence"/>
</dbReference>
<evidence type="ECO:0000313" key="3">
    <source>
        <dbReference type="Proteomes" id="UP000020467"/>
    </source>
</evidence>